<feature type="domain" description="U1-type" evidence="1">
    <location>
        <begin position="42"/>
        <end position="76"/>
    </location>
</feature>
<keyword evidence="3" id="KW-1185">Reference proteome</keyword>
<accession>A0AAV7WZX7</accession>
<dbReference type="Proteomes" id="UP001075354">
    <property type="component" value="Unassembled WGS sequence"/>
</dbReference>
<dbReference type="EMBL" id="JAPTSV010000442">
    <property type="protein sequence ID" value="KAJ1519190.1"/>
    <property type="molecule type" value="Genomic_DNA"/>
</dbReference>
<dbReference type="Pfam" id="PF12874">
    <property type="entry name" value="zf-met"/>
    <property type="match status" value="2"/>
</dbReference>
<dbReference type="GO" id="GO:0008270">
    <property type="term" value="F:zinc ion binding"/>
    <property type="evidence" value="ECO:0007669"/>
    <property type="project" value="InterPro"/>
</dbReference>
<name>A0AAV7WZX7_9NEOP</name>
<comment type="caution">
    <text evidence="2">The sequence shown here is derived from an EMBL/GenBank/DDBJ whole genome shotgun (WGS) entry which is preliminary data.</text>
</comment>
<dbReference type="SUPFAM" id="SSF57667">
    <property type="entry name" value="beta-beta-alpha zinc fingers"/>
    <property type="match status" value="3"/>
</dbReference>
<proteinExistence type="predicted"/>
<dbReference type="Gene3D" id="3.30.160.60">
    <property type="entry name" value="Classic Zinc Finger"/>
    <property type="match status" value="3"/>
</dbReference>
<protein>
    <recommendedName>
        <fullName evidence="1">U1-type domain-containing protein</fullName>
    </recommendedName>
</protein>
<dbReference type="GO" id="GO:0003676">
    <property type="term" value="F:nucleic acid binding"/>
    <property type="evidence" value="ECO:0007669"/>
    <property type="project" value="InterPro"/>
</dbReference>
<dbReference type="InterPro" id="IPR036236">
    <property type="entry name" value="Znf_C2H2_sf"/>
</dbReference>
<evidence type="ECO:0000259" key="1">
    <source>
        <dbReference type="SMART" id="SM00451"/>
    </source>
</evidence>
<gene>
    <name evidence="2" type="ORF">ONE63_011203</name>
</gene>
<dbReference type="SMART" id="SM00451">
    <property type="entry name" value="ZnF_U1"/>
    <property type="match status" value="3"/>
</dbReference>
<feature type="domain" description="U1-type" evidence="1">
    <location>
        <begin position="195"/>
        <end position="229"/>
    </location>
</feature>
<evidence type="ECO:0000313" key="2">
    <source>
        <dbReference type="EMBL" id="KAJ1519190.1"/>
    </source>
</evidence>
<feature type="domain" description="U1-type" evidence="1">
    <location>
        <begin position="103"/>
        <end position="137"/>
    </location>
</feature>
<dbReference type="PANTHER" id="PTHR46786:SF1">
    <property type="entry name" value="ZINC FINGER MATRIN-TYPE PROTEIN 3"/>
    <property type="match status" value="1"/>
</dbReference>
<dbReference type="InterPro" id="IPR052644">
    <property type="entry name" value="ZMAT3"/>
</dbReference>
<dbReference type="InterPro" id="IPR013087">
    <property type="entry name" value="Znf_C2H2_type"/>
</dbReference>
<organism evidence="2 3">
    <name type="scientific">Megalurothrips usitatus</name>
    <name type="common">bean blossom thrips</name>
    <dbReference type="NCBI Taxonomy" id="439358"/>
    <lineage>
        <taxon>Eukaryota</taxon>
        <taxon>Metazoa</taxon>
        <taxon>Ecdysozoa</taxon>
        <taxon>Arthropoda</taxon>
        <taxon>Hexapoda</taxon>
        <taxon>Insecta</taxon>
        <taxon>Pterygota</taxon>
        <taxon>Neoptera</taxon>
        <taxon>Paraneoptera</taxon>
        <taxon>Thysanoptera</taxon>
        <taxon>Terebrantia</taxon>
        <taxon>Thripoidea</taxon>
        <taxon>Thripidae</taxon>
        <taxon>Megalurothrips</taxon>
    </lineage>
</organism>
<dbReference type="AlphaFoldDB" id="A0AAV7WZX7"/>
<reference evidence="2" key="1">
    <citation type="submission" date="2022-12" db="EMBL/GenBank/DDBJ databases">
        <title>Chromosome-level genome assembly of the bean flower thrips Megalurothrips usitatus.</title>
        <authorList>
            <person name="Ma L."/>
            <person name="Liu Q."/>
            <person name="Li H."/>
            <person name="Cai W."/>
        </authorList>
    </citation>
    <scope>NUCLEOTIDE SEQUENCE</scope>
    <source>
        <strain evidence="2">Cailab_2022a</strain>
    </source>
</reference>
<evidence type="ECO:0000313" key="3">
    <source>
        <dbReference type="Proteomes" id="UP001075354"/>
    </source>
</evidence>
<dbReference type="PANTHER" id="PTHR46786">
    <property type="entry name" value="ZINC FINGER MATRIN-TYPE PROTEIN 3"/>
    <property type="match status" value="1"/>
</dbReference>
<dbReference type="InterPro" id="IPR003604">
    <property type="entry name" value="Matrin/U1-like-C_Znf_C2H2"/>
</dbReference>
<sequence length="295" mass="32882">MLKDIFLSLVTFKKKVLSVDKDHKDEVDPKDPKLPRELTDLFDALNCKLCEVLSSSTVHARHHYSGKPHEKKVRQWLQKWSEETGQPMPKRPKLDTVMTDVNPEDLFCRICEVTFTSIKHGEQHRMGKPHQKALRLGYCPNKLKTKKAETPFDPAGRFGIGEGFLKDNHSTEAIQPDAEQDGTVAPLGSKSAPINSKFYCDLCKISTTSQEHLDSHYVGAKHRKALVNAAKAGIKPDLSVIPPPVEPAASILASVISDRGSKGKTVVSDLSIYRTPSGKSPNCFFIITYLYIAFE</sequence>